<proteinExistence type="inferred from homology"/>
<dbReference type="Gene3D" id="2.160.10.10">
    <property type="entry name" value="Hexapeptide repeat proteins"/>
    <property type="match status" value="1"/>
</dbReference>
<dbReference type="InterPro" id="IPR050179">
    <property type="entry name" value="Trans_hexapeptide_repeat"/>
</dbReference>
<dbReference type="PANTHER" id="PTHR43300">
    <property type="entry name" value="ACETYLTRANSFERASE"/>
    <property type="match status" value="1"/>
</dbReference>
<protein>
    <submittedName>
        <fullName evidence="5">Sugar O-acyltransferase, sialic acid O-acetyltransferase NeuD family</fullName>
    </submittedName>
</protein>
<evidence type="ECO:0000256" key="1">
    <source>
        <dbReference type="ARBA" id="ARBA00007274"/>
    </source>
</evidence>
<reference evidence="5 6" key="1">
    <citation type="submission" date="2016-10" db="EMBL/GenBank/DDBJ databases">
        <authorList>
            <person name="Varghese N."/>
            <person name="Submissions S."/>
        </authorList>
    </citation>
    <scope>NUCLEOTIDE SEQUENCE [LARGE SCALE GENOMIC DNA]</scope>
    <source>
        <strain evidence="5 6">DSM 1741</strain>
    </source>
</reference>
<evidence type="ECO:0000256" key="3">
    <source>
        <dbReference type="PIRSR" id="PIRSR620019-2"/>
    </source>
</evidence>
<comment type="similarity">
    <text evidence="1">Belongs to the transferase hexapeptide repeat family.</text>
</comment>
<evidence type="ECO:0000313" key="6">
    <source>
        <dbReference type="Proteomes" id="UP000199581"/>
    </source>
</evidence>
<sequence length="215" mass="21880">MQGLIVVGACGNAAEMIEAAIATKRADLVPQGVLDDKPELAGCSYHGIPVLGPLEAAQQMATEHSRLCFLLAVGSVHTYARRLNLIAALHLSEARFAILVHPMAWVSPTANLEPGVFVGAGCAVGPKARIGAHALLLAGCVLGHDCHIGEGSVLASSVALAGAVEVGRETYLGMACRVRENVRVGAGALVGMGALVLGDVAPGTRVIGCPAKPRG</sequence>
<organism evidence="5 6">
    <name type="scientific">Desulfomicrobium norvegicum (strain DSM 1741 / NCIMB 8310)</name>
    <name type="common">Desulfovibrio baculatus (strain Norway 4)</name>
    <name type="synonym">Desulfovibrio desulfuricans (strain Norway 4)</name>
    <dbReference type="NCBI Taxonomy" id="52561"/>
    <lineage>
        <taxon>Bacteria</taxon>
        <taxon>Pseudomonadati</taxon>
        <taxon>Thermodesulfobacteriota</taxon>
        <taxon>Desulfovibrionia</taxon>
        <taxon>Desulfovibrionales</taxon>
        <taxon>Desulfomicrobiaceae</taxon>
        <taxon>Desulfomicrobium</taxon>
    </lineage>
</organism>
<evidence type="ECO:0000259" key="4">
    <source>
        <dbReference type="Pfam" id="PF25087"/>
    </source>
</evidence>
<keyword evidence="6" id="KW-1185">Reference proteome</keyword>
<dbReference type="InterPro" id="IPR020019">
    <property type="entry name" value="AcTrfase_PglD-like"/>
</dbReference>
<dbReference type="RefSeq" id="WP_092193801.1">
    <property type="nucleotide sequence ID" value="NZ_FOTO01000013.1"/>
</dbReference>
<dbReference type="CDD" id="cd03360">
    <property type="entry name" value="LbH_AT_putative"/>
    <property type="match status" value="1"/>
</dbReference>
<feature type="binding site" evidence="3">
    <location>
        <position position="74"/>
    </location>
    <ligand>
        <name>substrate</name>
    </ligand>
</feature>
<dbReference type="NCBIfam" id="TIGR03570">
    <property type="entry name" value="NeuD_NnaD"/>
    <property type="match status" value="1"/>
</dbReference>
<dbReference type="OrthoDB" id="9794407at2"/>
<keyword evidence="5" id="KW-0012">Acyltransferase</keyword>
<accession>A0A8G2F938</accession>
<dbReference type="Proteomes" id="UP000199581">
    <property type="component" value="Unassembled WGS sequence"/>
</dbReference>
<keyword evidence="5" id="KW-0808">Transferase</keyword>
<dbReference type="SUPFAM" id="SSF51161">
    <property type="entry name" value="Trimeric LpxA-like enzymes"/>
    <property type="match status" value="1"/>
</dbReference>
<gene>
    <name evidence="5" type="ORF">SAMN05421830_113107</name>
</gene>
<feature type="active site" description="Proton acceptor" evidence="2">
    <location>
        <position position="144"/>
    </location>
</feature>
<dbReference type="GO" id="GO:0016746">
    <property type="term" value="F:acyltransferase activity"/>
    <property type="evidence" value="ECO:0007669"/>
    <property type="project" value="UniProtKB-KW"/>
</dbReference>
<dbReference type="InterPro" id="IPR011004">
    <property type="entry name" value="Trimer_LpxA-like_sf"/>
</dbReference>
<dbReference type="InterPro" id="IPR056729">
    <property type="entry name" value="GMPPB_C"/>
</dbReference>
<dbReference type="PANTHER" id="PTHR43300:SF7">
    <property type="entry name" value="UDP-N-ACETYLBACILLOSAMINE N-ACETYLTRANSFERASE"/>
    <property type="match status" value="1"/>
</dbReference>
<dbReference type="AlphaFoldDB" id="A0A8G2F938"/>
<dbReference type="EMBL" id="FOTO01000013">
    <property type="protein sequence ID" value="SFM08133.1"/>
    <property type="molecule type" value="Genomic_DNA"/>
</dbReference>
<evidence type="ECO:0000313" key="5">
    <source>
        <dbReference type="EMBL" id="SFM08133.1"/>
    </source>
</evidence>
<comment type="caution">
    <text evidence="5">The sequence shown here is derived from an EMBL/GenBank/DDBJ whole genome shotgun (WGS) entry which is preliminary data.</text>
</comment>
<dbReference type="Pfam" id="PF25087">
    <property type="entry name" value="GMPPB_C"/>
    <property type="match status" value="1"/>
</dbReference>
<feature type="domain" description="Mannose-1-phosphate guanyltransferase C-terminal" evidence="4">
    <location>
        <begin position="98"/>
        <end position="184"/>
    </location>
</feature>
<feature type="site" description="Increases basicity of active site His" evidence="2">
    <location>
        <position position="145"/>
    </location>
</feature>
<dbReference type="Gene3D" id="3.40.50.20">
    <property type="match status" value="1"/>
</dbReference>
<evidence type="ECO:0000256" key="2">
    <source>
        <dbReference type="PIRSR" id="PIRSR620019-1"/>
    </source>
</evidence>
<name>A0A8G2F938_DESNO</name>